<reference evidence="2 3" key="2">
    <citation type="submission" date="2018-10" db="EMBL/GenBank/DDBJ databases">
        <authorList>
            <consortium name="Pathogen Informatics"/>
        </authorList>
    </citation>
    <scope>NUCLEOTIDE SEQUENCE [LARGE SCALE GENOMIC DNA]</scope>
</reference>
<feature type="compositionally biased region" description="Basic and acidic residues" evidence="1">
    <location>
        <begin position="125"/>
        <end position="135"/>
    </location>
</feature>
<sequence>MQPVGSLTSRTLTTSQQSFQQFNEFTPMLQSCRESATSLPALSGRSNFMRAGSWPKSEYEAEVASPLWQQSGATKEVKGKYVKQSFRSSKTGVRGTRSFRDKKFLRRSQQRWGATESPTVKRSSSTREENWDRAKRIIGSSRRSSERSSTTLQSRSLDRLVTLQSNSYLNQTSKEGLEHEGAFTSGERISRLDLSINVENNGQPSTSNVEEKTSPIPGLVKLPREKFNLKKESHSFAKNLRRLITGSYSKYDGEKNTHSYIPRSKESDSQPHGLEAAIDKGRARFIEAQRRGCGLQASGDSLCRNEHRMQHSSASTTDTFRRNMDSDASSRTPRRHTVSCRTEDLQDSQPESCPSLSSPVEPDIKLLPPPIPERTYKKRLKPDEIGTTRRDPETSMNQKVAGKLSTTEPTTSYMMVNEAADEFLGKLNQESAMSAFALPYDEIRPQRRTFGLHFYKKNCHGDPPSTRRSKGSIIKRVFF</sequence>
<feature type="region of interest" description="Disordered" evidence="1">
    <location>
        <begin position="308"/>
        <end position="406"/>
    </location>
</feature>
<dbReference type="WBParaSite" id="EVEC_0000568601-mRNA-1">
    <property type="protein sequence ID" value="EVEC_0000568601-mRNA-1"/>
    <property type="gene ID" value="EVEC_0000568601"/>
</dbReference>
<protein>
    <submittedName>
        <fullName evidence="4">Spermatogenesis associated 13</fullName>
    </submittedName>
</protein>
<accession>A0A0N4V615</accession>
<evidence type="ECO:0000313" key="3">
    <source>
        <dbReference type="Proteomes" id="UP000274131"/>
    </source>
</evidence>
<evidence type="ECO:0000256" key="1">
    <source>
        <dbReference type="SAM" id="MobiDB-lite"/>
    </source>
</evidence>
<dbReference type="OrthoDB" id="6537982at2759"/>
<feature type="compositionally biased region" description="Polar residues" evidence="1">
    <location>
        <begin position="110"/>
        <end position="123"/>
    </location>
</feature>
<proteinExistence type="predicted"/>
<gene>
    <name evidence="2" type="ORF">EVEC_LOCUS5297</name>
</gene>
<evidence type="ECO:0000313" key="4">
    <source>
        <dbReference type="WBParaSite" id="EVEC_0000568601-mRNA-1"/>
    </source>
</evidence>
<feature type="compositionally biased region" description="Polar residues" evidence="1">
    <location>
        <begin position="394"/>
        <end position="406"/>
    </location>
</feature>
<organism evidence="4">
    <name type="scientific">Enterobius vermicularis</name>
    <name type="common">Human pinworm</name>
    <dbReference type="NCBI Taxonomy" id="51028"/>
    <lineage>
        <taxon>Eukaryota</taxon>
        <taxon>Metazoa</taxon>
        <taxon>Ecdysozoa</taxon>
        <taxon>Nematoda</taxon>
        <taxon>Chromadorea</taxon>
        <taxon>Rhabditida</taxon>
        <taxon>Spirurina</taxon>
        <taxon>Oxyuridomorpha</taxon>
        <taxon>Oxyuroidea</taxon>
        <taxon>Oxyuridae</taxon>
        <taxon>Enterobius</taxon>
    </lineage>
</organism>
<name>A0A0N4V615_ENTVE</name>
<dbReference type="Proteomes" id="UP000274131">
    <property type="component" value="Unassembled WGS sequence"/>
</dbReference>
<feature type="compositionally biased region" description="Polar residues" evidence="1">
    <location>
        <begin position="347"/>
        <end position="358"/>
    </location>
</feature>
<reference evidence="4" key="1">
    <citation type="submission" date="2017-02" db="UniProtKB">
        <authorList>
            <consortium name="WormBaseParasite"/>
        </authorList>
    </citation>
    <scope>IDENTIFICATION</scope>
</reference>
<feature type="region of interest" description="Disordered" evidence="1">
    <location>
        <begin position="87"/>
        <end position="154"/>
    </location>
</feature>
<dbReference type="AlphaFoldDB" id="A0A0N4V615"/>
<feature type="compositionally biased region" description="Basic and acidic residues" evidence="1">
    <location>
        <begin position="381"/>
        <end position="393"/>
    </location>
</feature>
<evidence type="ECO:0000313" key="2">
    <source>
        <dbReference type="EMBL" id="VDD90546.1"/>
    </source>
</evidence>
<keyword evidence="3" id="KW-1185">Reference proteome</keyword>
<dbReference type="EMBL" id="UXUI01008117">
    <property type="protein sequence ID" value="VDD90546.1"/>
    <property type="molecule type" value="Genomic_DNA"/>
</dbReference>